<dbReference type="Gene3D" id="3.40.50.2000">
    <property type="entry name" value="Glycogen Phosphorylase B"/>
    <property type="match status" value="1"/>
</dbReference>
<dbReference type="GO" id="GO:0016757">
    <property type="term" value="F:glycosyltransferase activity"/>
    <property type="evidence" value="ECO:0007669"/>
    <property type="project" value="InterPro"/>
</dbReference>
<dbReference type="PANTHER" id="PTHR45947">
    <property type="entry name" value="SULFOQUINOVOSYL TRANSFERASE SQD2"/>
    <property type="match status" value="1"/>
</dbReference>
<protein>
    <submittedName>
        <fullName evidence="2">Glycosyltransferase</fullName>
    </submittedName>
</protein>
<dbReference type="CDD" id="cd03801">
    <property type="entry name" value="GT4_PimA-like"/>
    <property type="match status" value="1"/>
</dbReference>
<dbReference type="SUPFAM" id="SSF53756">
    <property type="entry name" value="UDP-Glycosyltransferase/glycogen phosphorylase"/>
    <property type="match status" value="1"/>
</dbReference>
<reference evidence="2 3" key="1">
    <citation type="submission" date="2018-08" db="EMBL/GenBank/DDBJ databases">
        <title>A genome reference for cultivated species of the human gut microbiota.</title>
        <authorList>
            <person name="Zou Y."/>
            <person name="Xue W."/>
            <person name="Luo G."/>
        </authorList>
    </citation>
    <scope>NUCLEOTIDE SEQUENCE [LARGE SCALE GENOMIC DNA]</scope>
    <source>
        <strain evidence="2 3">OM03-2</strain>
    </source>
</reference>
<keyword evidence="2" id="KW-0808">Transferase</keyword>
<dbReference type="InterPro" id="IPR001296">
    <property type="entry name" value="Glyco_trans_1"/>
</dbReference>
<accession>A0A3E5EHI7</accession>
<proteinExistence type="predicted"/>
<dbReference type="RefSeq" id="WP_005336046.1">
    <property type="nucleotide sequence ID" value="NZ_CP102279.1"/>
</dbReference>
<evidence type="ECO:0000313" key="3">
    <source>
        <dbReference type="Proteomes" id="UP000260841"/>
    </source>
</evidence>
<organism evidence="2 3">
    <name type="scientific">Dorea formicigenerans</name>
    <dbReference type="NCBI Taxonomy" id="39486"/>
    <lineage>
        <taxon>Bacteria</taxon>
        <taxon>Bacillati</taxon>
        <taxon>Bacillota</taxon>
        <taxon>Clostridia</taxon>
        <taxon>Lachnospirales</taxon>
        <taxon>Lachnospiraceae</taxon>
        <taxon>Dorea</taxon>
    </lineage>
</organism>
<dbReference type="Proteomes" id="UP000260841">
    <property type="component" value="Unassembled WGS sequence"/>
</dbReference>
<feature type="domain" description="Glycosyl transferase family 1" evidence="1">
    <location>
        <begin position="185"/>
        <end position="347"/>
    </location>
</feature>
<dbReference type="PANTHER" id="PTHR45947:SF13">
    <property type="entry name" value="TRANSFERASE"/>
    <property type="match status" value="1"/>
</dbReference>
<evidence type="ECO:0000259" key="1">
    <source>
        <dbReference type="Pfam" id="PF00534"/>
    </source>
</evidence>
<dbReference type="GeneID" id="92863324"/>
<dbReference type="AlphaFoldDB" id="A0A3E5EHI7"/>
<gene>
    <name evidence="2" type="ORF">DXB36_13630</name>
</gene>
<dbReference type="Pfam" id="PF00534">
    <property type="entry name" value="Glycos_transf_1"/>
    <property type="match status" value="1"/>
</dbReference>
<evidence type="ECO:0000313" key="2">
    <source>
        <dbReference type="EMBL" id="RGN88399.1"/>
    </source>
</evidence>
<sequence length="400" mass="46124">MKIIYVSNFMNHHQLPFSMALLNQKDIEYTFISLESIPEERLNMGYEDMNHKYSFVLCAYDSAKNMKIAEKLIDEADVAIYGSCPDKMILRRTKRGKLSFKFSERYFKEGTGILRLPHNWASAWKHLKPFEKGPLYFCCSSAYTAADLNRYTNFRNRAFKWGYFPETKKYNIETLMSQKSSCKTGNNQPAVSILWVGRLIKWKHPEAAIELAVALKKKGYSFKITIIGNGELEEQLRIMIEEKKVSDYVELIGAIASSKVRTYMEKADIFLFTSDFNEGWGAVLNEAMNSACAVVASHAIGAVPFLVRDGENGFIYENGNRKHFEEKVCLLLDNPELRKRMGRKAYKTIVDLWNSEIAANRFVELVRELKNENSGDNMFDDGPCSKAEILDNRWYHIDEN</sequence>
<dbReference type="EMBL" id="QSVB01000018">
    <property type="protein sequence ID" value="RGN88399.1"/>
    <property type="molecule type" value="Genomic_DNA"/>
</dbReference>
<name>A0A3E5EHI7_9FIRM</name>
<dbReference type="InterPro" id="IPR050194">
    <property type="entry name" value="Glycosyltransferase_grp1"/>
</dbReference>
<comment type="caution">
    <text evidence="2">The sequence shown here is derived from an EMBL/GenBank/DDBJ whole genome shotgun (WGS) entry which is preliminary data.</text>
</comment>